<feature type="transmembrane region" description="Helical" evidence="7">
    <location>
        <begin position="351"/>
        <end position="370"/>
    </location>
</feature>
<feature type="transmembrane region" description="Helical" evidence="7">
    <location>
        <begin position="181"/>
        <end position="202"/>
    </location>
</feature>
<sequence length="501" mass="55466">MSDDEKAESGHRPVAVADGDTTAVSDLPPDPDAHLSDDEKAAIDRKLLLRLDFILIPWLCVLYLLAFLDRTNIGNAKIANLAKDLDLSTPQYNMTLTIFFISYSVFEPLTNIMLKRLRPSIFIPTIMTLWGLCMLGMGFVTSYSGLLAARWFLGLCEAGLFPGINYYLSCWYKRSELGIRAAIFFSAAAVSGSFGGLLAAAIELMNEIRGYPGWAWIFILEGILTVVLGLVSFFLVHDFPDDARFLSDDDRIRVVRRLKLDKQSSAEHEEFRMTYLWSALRDWKMWLGMVIYMGCDMPLYAFSLFLPSIISNLGWGTSVVRSQLMSVPPYAAAAILTISIGYIADRTRARGICNILVALLGIAGFSMLIATDRPGVQYAGTFLGALGIYPCIANTISWVANNTEGVYKRGVVLGFVIGWGNLNGIVSSNIYFAAPRYFVGHGVILAYMVLFLLGGSILMTILLRAENARRKRGERDGWVTGLSDGEIDALGDKRPDFIYTT</sequence>
<dbReference type="GO" id="GO:0022857">
    <property type="term" value="F:transmembrane transporter activity"/>
    <property type="evidence" value="ECO:0007669"/>
    <property type="project" value="InterPro"/>
</dbReference>
<evidence type="ECO:0000256" key="7">
    <source>
        <dbReference type="SAM" id="Phobius"/>
    </source>
</evidence>
<evidence type="ECO:0000256" key="1">
    <source>
        <dbReference type="ARBA" id="ARBA00004141"/>
    </source>
</evidence>
<gene>
    <name evidence="9" type="ORF">SPI_09130</name>
</gene>
<accession>A0A167M4S9</accession>
<dbReference type="FunFam" id="1.20.1250.20:FF:000034">
    <property type="entry name" value="MFS general substrate transporter"/>
    <property type="match status" value="1"/>
</dbReference>
<evidence type="ECO:0000313" key="9">
    <source>
        <dbReference type="EMBL" id="OAA53923.1"/>
    </source>
</evidence>
<feature type="transmembrane region" description="Helical" evidence="7">
    <location>
        <begin position="214"/>
        <end position="236"/>
    </location>
</feature>
<feature type="domain" description="Major facilitator superfamily (MFS) profile" evidence="8">
    <location>
        <begin position="55"/>
        <end position="472"/>
    </location>
</feature>
<feature type="transmembrane region" description="Helical" evidence="7">
    <location>
        <begin position="121"/>
        <end position="143"/>
    </location>
</feature>
<keyword evidence="4 7" id="KW-1133">Transmembrane helix</keyword>
<feature type="transmembrane region" description="Helical" evidence="7">
    <location>
        <begin position="376"/>
        <end position="399"/>
    </location>
</feature>
<dbReference type="InterPro" id="IPR011701">
    <property type="entry name" value="MFS"/>
</dbReference>
<comment type="subcellular location">
    <subcellularLocation>
        <location evidence="1">Membrane</location>
        <topology evidence="1">Multi-pass membrane protein</topology>
    </subcellularLocation>
</comment>
<feature type="transmembrane region" description="Helical" evidence="7">
    <location>
        <begin position="91"/>
        <end position="109"/>
    </location>
</feature>
<dbReference type="FunFam" id="1.20.1250.20:FF:000068">
    <property type="entry name" value="MFS general substrate transporter"/>
    <property type="match status" value="1"/>
</dbReference>
<dbReference type="PANTHER" id="PTHR43791:SF19">
    <property type="entry name" value="TRANSPORTER, PUTATIVE (AFU_ORTHOLOGUE AFUA_1G01812)-RELATED"/>
    <property type="match status" value="1"/>
</dbReference>
<name>A0A167M4S9_9HYPO</name>
<dbReference type="PANTHER" id="PTHR43791">
    <property type="entry name" value="PERMEASE-RELATED"/>
    <property type="match status" value="1"/>
</dbReference>
<dbReference type="PROSITE" id="PS50850">
    <property type="entry name" value="MFS"/>
    <property type="match status" value="1"/>
</dbReference>
<dbReference type="InterPro" id="IPR020846">
    <property type="entry name" value="MFS_dom"/>
</dbReference>
<dbReference type="EMBL" id="AZHD01000026">
    <property type="protein sequence ID" value="OAA53923.1"/>
    <property type="molecule type" value="Genomic_DNA"/>
</dbReference>
<feature type="transmembrane region" description="Helical" evidence="7">
    <location>
        <begin position="47"/>
        <end position="68"/>
    </location>
</feature>
<keyword evidence="5 7" id="KW-0472">Membrane</keyword>
<feature type="transmembrane region" description="Helical" evidence="7">
    <location>
        <begin position="444"/>
        <end position="465"/>
    </location>
</feature>
<protein>
    <submittedName>
        <fullName evidence="9">Major facilitator superfamily domain, general substrate transporter</fullName>
    </submittedName>
</protein>
<feature type="transmembrane region" description="Helical" evidence="7">
    <location>
        <begin position="327"/>
        <end position="344"/>
    </location>
</feature>
<proteinExistence type="predicted"/>
<dbReference type="GO" id="GO:0016020">
    <property type="term" value="C:membrane"/>
    <property type="evidence" value="ECO:0007669"/>
    <property type="project" value="UniProtKB-SubCell"/>
</dbReference>
<feature type="transmembrane region" description="Helical" evidence="7">
    <location>
        <begin position="149"/>
        <end position="169"/>
    </location>
</feature>
<feature type="transmembrane region" description="Helical" evidence="7">
    <location>
        <begin position="411"/>
        <end position="432"/>
    </location>
</feature>
<evidence type="ECO:0000256" key="2">
    <source>
        <dbReference type="ARBA" id="ARBA00022448"/>
    </source>
</evidence>
<reference evidence="9 10" key="1">
    <citation type="journal article" date="2016" name="Genome Biol. Evol.">
        <title>Divergent and convergent evolution of fungal pathogenicity.</title>
        <authorList>
            <person name="Shang Y."/>
            <person name="Xiao G."/>
            <person name="Zheng P."/>
            <person name="Cen K."/>
            <person name="Zhan S."/>
            <person name="Wang C."/>
        </authorList>
    </citation>
    <scope>NUCLEOTIDE SEQUENCE [LARGE SCALE GENOMIC DNA]</scope>
    <source>
        <strain evidence="9 10">RCEF 264</strain>
    </source>
</reference>
<evidence type="ECO:0000256" key="3">
    <source>
        <dbReference type="ARBA" id="ARBA00022692"/>
    </source>
</evidence>
<organism evidence="9 10">
    <name type="scientific">Niveomyces insectorum RCEF 264</name>
    <dbReference type="NCBI Taxonomy" id="1081102"/>
    <lineage>
        <taxon>Eukaryota</taxon>
        <taxon>Fungi</taxon>
        <taxon>Dikarya</taxon>
        <taxon>Ascomycota</taxon>
        <taxon>Pezizomycotina</taxon>
        <taxon>Sordariomycetes</taxon>
        <taxon>Hypocreomycetidae</taxon>
        <taxon>Hypocreales</taxon>
        <taxon>Cordycipitaceae</taxon>
        <taxon>Niveomyces</taxon>
    </lineage>
</organism>
<keyword evidence="10" id="KW-1185">Reference proteome</keyword>
<feature type="transmembrane region" description="Helical" evidence="7">
    <location>
        <begin position="286"/>
        <end position="307"/>
    </location>
</feature>
<comment type="caution">
    <text evidence="9">The sequence shown here is derived from an EMBL/GenBank/DDBJ whole genome shotgun (WGS) entry which is preliminary data.</text>
</comment>
<dbReference type="Proteomes" id="UP000076874">
    <property type="component" value="Unassembled WGS sequence"/>
</dbReference>
<dbReference type="Gene3D" id="1.20.1250.20">
    <property type="entry name" value="MFS general substrate transporter like domains"/>
    <property type="match status" value="2"/>
</dbReference>
<dbReference type="AlphaFoldDB" id="A0A167M4S9"/>
<dbReference type="InterPro" id="IPR036259">
    <property type="entry name" value="MFS_trans_sf"/>
</dbReference>
<feature type="region of interest" description="Disordered" evidence="6">
    <location>
        <begin position="1"/>
        <end position="35"/>
    </location>
</feature>
<evidence type="ECO:0000256" key="4">
    <source>
        <dbReference type="ARBA" id="ARBA00022989"/>
    </source>
</evidence>
<dbReference type="Pfam" id="PF07690">
    <property type="entry name" value="MFS_1"/>
    <property type="match status" value="1"/>
</dbReference>
<evidence type="ECO:0000256" key="6">
    <source>
        <dbReference type="SAM" id="MobiDB-lite"/>
    </source>
</evidence>
<dbReference type="OrthoDB" id="2962993at2759"/>
<keyword evidence="3 7" id="KW-0812">Transmembrane</keyword>
<dbReference type="SUPFAM" id="SSF103473">
    <property type="entry name" value="MFS general substrate transporter"/>
    <property type="match status" value="1"/>
</dbReference>
<evidence type="ECO:0000313" key="10">
    <source>
        <dbReference type="Proteomes" id="UP000076874"/>
    </source>
</evidence>
<evidence type="ECO:0000256" key="5">
    <source>
        <dbReference type="ARBA" id="ARBA00023136"/>
    </source>
</evidence>
<evidence type="ECO:0000259" key="8">
    <source>
        <dbReference type="PROSITE" id="PS50850"/>
    </source>
</evidence>
<keyword evidence="2" id="KW-0813">Transport</keyword>